<evidence type="ECO:0000256" key="2">
    <source>
        <dbReference type="ARBA" id="ARBA00022679"/>
    </source>
</evidence>
<keyword evidence="1 9" id="KW-0963">Cytoplasm</keyword>
<keyword evidence="5 9" id="KW-0067">ATP-binding</keyword>
<evidence type="ECO:0000256" key="4">
    <source>
        <dbReference type="ARBA" id="ARBA00022741"/>
    </source>
</evidence>
<keyword evidence="12" id="KW-1185">Reference proteome</keyword>
<feature type="binding site" evidence="9">
    <location>
        <position position="11"/>
    </location>
    <ligand>
        <name>substrate</name>
    </ligand>
</feature>
<evidence type="ECO:0000256" key="9">
    <source>
        <dbReference type="HAMAP-Rule" id="MF_00151"/>
    </source>
</evidence>
<keyword evidence="6 9" id="KW-0460">Magnesium</keyword>
<name>A0A1N7LA25_9BACT</name>
<keyword evidence="4 9" id="KW-0547">Nucleotide-binding</keyword>
<dbReference type="UniPathway" id="UPA00241">
    <property type="reaction ID" value="UER00355"/>
</dbReference>
<organism evidence="11 12">
    <name type="scientific">Belliella pelovolcani</name>
    <dbReference type="NCBI Taxonomy" id="529505"/>
    <lineage>
        <taxon>Bacteria</taxon>
        <taxon>Pseudomonadati</taxon>
        <taxon>Bacteroidota</taxon>
        <taxon>Cytophagia</taxon>
        <taxon>Cytophagales</taxon>
        <taxon>Cyclobacteriaceae</taxon>
        <taxon>Belliella</taxon>
    </lineage>
</organism>
<evidence type="ECO:0000313" key="12">
    <source>
        <dbReference type="Proteomes" id="UP000186026"/>
    </source>
</evidence>
<dbReference type="OrthoDB" id="9806661at2"/>
<dbReference type="GO" id="GO:0015937">
    <property type="term" value="P:coenzyme A biosynthetic process"/>
    <property type="evidence" value="ECO:0007669"/>
    <property type="project" value="UniProtKB-UniRule"/>
</dbReference>
<evidence type="ECO:0000259" key="10">
    <source>
        <dbReference type="Pfam" id="PF01467"/>
    </source>
</evidence>
<dbReference type="NCBIfam" id="TIGR01510">
    <property type="entry name" value="coaD_prev_kdtB"/>
    <property type="match status" value="1"/>
</dbReference>
<evidence type="ECO:0000256" key="3">
    <source>
        <dbReference type="ARBA" id="ARBA00022695"/>
    </source>
</evidence>
<dbReference type="HAMAP" id="MF_00151">
    <property type="entry name" value="PPAT_bact"/>
    <property type="match status" value="1"/>
</dbReference>
<feature type="binding site" evidence="9">
    <location>
        <position position="101"/>
    </location>
    <ligand>
        <name>ATP</name>
        <dbReference type="ChEBI" id="CHEBI:30616"/>
    </ligand>
</feature>
<feature type="domain" description="Cytidyltransferase-like" evidence="10">
    <location>
        <begin position="7"/>
        <end position="136"/>
    </location>
</feature>
<dbReference type="GO" id="GO:0005524">
    <property type="term" value="F:ATP binding"/>
    <property type="evidence" value="ECO:0007669"/>
    <property type="project" value="UniProtKB-KW"/>
</dbReference>
<dbReference type="STRING" id="529505.SAMN05421761_103159"/>
<dbReference type="RefSeq" id="WP_076499066.1">
    <property type="nucleotide sequence ID" value="NZ_FTOP01000003.1"/>
</dbReference>
<dbReference type="InterPro" id="IPR004821">
    <property type="entry name" value="Cyt_trans-like"/>
</dbReference>
<dbReference type="EMBL" id="FTOP01000003">
    <property type="protein sequence ID" value="SIS70644.1"/>
    <property type="molecule type" value="Genomic_DNA"/>
</dbReference>
<evidence type="ECO:0000256" key="8">
    <source>
        <dbReference type="ARBA" id="ARBA00029346"/>
    </source>
</evidence>
<comment type="pathway">
    <text evidence="9">Cofactor biosynthesis; coenzyme A biosynthesis; CoA from (R)-pantothenate: step 4/5.</text>
</comment>
<dbReference type="NCBIfam" id="TIGR00125">
    <property type="entry name" value="cyt_tran_rel"/>
    <property type="match status" value="1"/>
</dbReference>
<evidence type="ECO:0000256" key="1">
    <source>
        <dbReference type="ARBA" id="ARBA00022490"/>
    </source>
</evidence>
<dbReference type="InterPro" id="IPR001980">
    <property type="entry name" value="PPAT"/>
</dbReference>
<evidence type="ECO:0000256" key="6">
    <source>
        <dbReference type="ARBA" id="ARBA00022842"/>
    </source>
</evidence>
<dbReference type="PANTHER" id="PTHR21342:SF1">
    <property type="entry name" value="PHOSPHOPANTETHEINE ADENYLYLTRANSFERASE"/>
    <property type="match status" value="1"/>
</dbReference>
<proteinExistence type="inferred from homology"/>
<dbReference type="AlphaFoldDB" id="A0A1N7LA25"/>
<comment type="similarity">
    <text evidence="9">Belongs to the bacterial CoaD family.</text>
</comment>
<evidence type="ECO:0000256" key="7">
    <source>
        <dbReference type="ARBA" id="ARBA00022993"/>
    </source>
</evidence>
<protein>
    <recommendedName>
        <fullName evidence="9">Phosphopantetheine adenylyltransferase</fullName>
        <ecNumber evidence="9">2.7.7.3</ecNumber>
    </recommendedName>
    <alternativeName>
        <fullName evidence="9">Dephospho-CoA pyrophosphorylase</fullName>
    </alternativeName>
    <alternativeName>
        <fullName evidence="9">Pantetheine-phosphate adenylyltransferase</fullName>
        <shortName evidence="9">PPAT</shortName>
    </alternativeName>
</protein>
<dbReference type="InterPro" id="IPR014729">
    <property type="entry name" value="Rossmann-like_a/b/a_fold"/>
</dbReference>
<evidence type="ECO:0000256" key="5">
    <source>
        <dbReference type="ARBA" id="ARBA00022840"/>
    </source>
</evidence>
<comment type="subunit">
    <text evidence="9">Homohexamer.</text>
</comment>
<dbReference type="PANTHER" id="PTHR21342">
    <property type="entry name" value="PHOSPHOPANTETHEINE ADENYLYLTRANSFERASE"/>
    <property type="match status" value="1"/>
</dbReference>
<keyword evidence="2 9" id="KW-0808">Transferase</keyword>
<sequence length="152" mass="17440">MDKKIAIFPGSFDPYTNGHHDIVMRSLQLFDKVVIGIGYNSSKKNRYFDIDLMVSKIESVYEGNERVEVVVYNELTSSLAKRIGANFLVRGLRNTTDFEYENTISQMNRNLNEDLETVFLITSPEFAAISSTIIRDVHRFGAPINMYLPYEV</sequence>
<feature type="binding site" evidence="9">
    <location>
        <begin position="91"/>
        <end position="93"/>
    </location>
    <ligand>
        <name>ATP</name>
        <dbReference type="ChEBI" id="CHEBI:30616"/>
    </ligand>
</feature>
<comment type="catalytic activity">
    <reaction evidence="8 9">
        <text>(R)-4'-phosphopantetheine + ATP + H(+) = 3'-dephospho-CoA + diphosphate</text>
        <dbReference type="Rhea" id="RHEA:19801"/>
        <dbReference type="ChEBI" id="CHEBI:15378"/>
        <dbReference type="ChEBI" id="CHEBI:30616"/>
        <dbReference type="ChEBI" id="CHEBI:33019"/>
        <dbReference type="ChEBI" id="CHEBI:57328"/>
        <dbReference type="ChEBI" id="CHEBI:61723"/>
        <dbReference type="EC" id="2.7.7.3"/>
    </reaction>
</comment>
<gene>
    <name evidence="9" type="primary">coaD</name>
    <name evidence="11" type="ORF">SAMN05421761_103159</name>
</gene>
<feature type="binding site" evidence="9">
    <location>
        <begin position="11"/>
        <end position="12"/>
    </location>
    <ligand>
        <name>ATP</name>
        <dbReference type="ChEBI" id="CHEBI:30616"/>
    </ligand>
</feature>
<reference evidence="12" key="1">
    <citation type="submission" date="2017-01" db="EMBL/GenBank/DDBJ databases">
        <authorList>
            <person name="Varghese N."/>
            <person name="Submissions S."/>
        </authorList>
    </citation>
    <scope>NUCLEOTIDE SEQUENCE [LARGE SCALE GENOMIC DNA]</scope>
    <source>
        <strain evidence="12">DSM 46698</strain>
    </source>
</reference>
<dbReference type="Proteomes" id="UP000186026">
    <property type="component" value="Unassembled WGS sequence"/>
</dbReference>
<feature type="binding site" evidence="9">
    <location>
        <position position="19"/>
    </location>
    <ligand>
        <name>ATP</name>
        <dbReference type="ChEBI" id="CHEBI:30616"/>
    </ligand>
</feature>
<comment type="subcellular location">
    <subcellularLocation>
        <location evidence="9">Cytoplasm</location>
    </subcellularLocation>
</comment>
<feature type="binding site" evidence="9">
    <location>
        <position position="43"/>
    </location>
    <ligand>
        <name>substrate</name>
    </ligand>
</feature>
<accession>A0A1N7LA25</accession>
<evidence type="ECO:0000313" key="11">
    <source>
        <dbReference type="EMBL" id="SIS70644.1"/>
    </source>
</evidence>
<feature type="site" description="Transition state stabilizer" evidence="9">
    <location>
        <position position="19"/>
    </location>
</feature>
<dbReference type="PRINTS" id="PR01020">
    <property type="entry name" value="LPSBIOSNTHSS"/>
</dbReference>
<dbReference type="Gene3D" id="3.40.50.620">
    <property type="entry name" value="HUPs"/>
    <property type="match status" value="1"/>
</dbReference>
<dbReference type="GO" id="GO:0005737">
    <property type="term" value="C:cytoplasm"/>
    <property type="evidence" value="ECO:0007669"/>
    <property type="project" value="UniProtKB-SubCell"/>
</dbReference>
<dbReference type="SUPFAM" id="SSF52374">
    <property type="entry name" value="Nucleotidylyl transferase"/>
    <property type="match status" value="1"/>
</dbReference>
<dbReference type="GO" id="GO:0004595">
    <property type="term" value="F:pantetheine-phosphate adenylyltransferase activity"/>
    <property type="evidence" value="ECO:0007669"/>
    <property type="project" value="UniProtKB-UniRule"/>
</dbReference>
<dbReference type="Pfam" id="PF01467">
    <property type="entry name" value="CTP_transf_like"/>
    <property type="match status" value="1"/>
</dbReference>
<feature type="binding site" evidence="9">
    <location>
        <position position="90"/>
    </location>
    <ligand>
        <name>substrate</name>
    </ligand>
</feature>
<comment type="function">
    <text evidence="9">Reversibly transfers an adenylyl group from ATP to 4'-phosphopantetheine, yielding dephospho-CoA (dPCoA) and pyrophosphate.</text>
</comment>
<feature type="binding site" evidence="9">
    <location>
        <begin position="126"/>
        <end position="132"/>
    </location>
    <ligand>
        <name>ATP</name>
        <dbReference type="ChEBI" id="CHEBI:30616"/>
    </ligand>
</feature>
<keyword evidence="7 9" id="KW-0173">Coenzyme A biosynthesis</keyword>
<dbReference type="EC" id="2.7.7.3" evidence="9"/>
<keyword evidence="3 9" id="KW-0548">Nucleotidyltransferase</keyword>
<comment type="cofactor">
    <cofactor evidence="9">
        <name>Mg(2+)</name>
        <dbReference type="ChEBI" id="CHEBI:18420"/>
    </cofactor>
</comment>
<feature type="binding site" evidence="9">
    <location>
        <position position="76"/>
    </location>
    <ligand>
        <name>substrate</name>
    </ligand>
</feature>